<organism evidence="1 2">
    <name type="scientific">Saccharopolyspora halophila</name>
    <dbReference type="NCBI Taxonomy" id="405551"/>
    <lineage>
        <taxon>Bacteria</taxon>
        <taxon>Bacillati</taxon>
        <taxon>Actinomycetota</taxon>
        <taxon>Actinomycetes</taxon>
        <taxon>Pseudonocardiales</taxon>
        <taxon>Pseudonocardiaceae</taxon>
        <taxon>Saccharopolyspora</taxon>
    </lineage>
</organism>
<reference evidence="1 2" key="1">
    <citation type="journal article" date="2019" name="Int. J. Syst. Evol. Microbiol.">
        <title>The Global Catalogue of Microorganisms (GCM) 10K type strain sequencing project: providing services to taxonomists for standard genome sequencing and annotation.</title>
        <authorList>
            <consortium name="The Broad Institute Genomics Platform"/>
            <consortium name="The Broad Institute Genome Sequencing Center for Infectious Disease"/>
            <person name="Wu L."/>
            <person name="Ma J."/>
        </authorList>
    </citation>
    <scope>NUCLEOTIDE SEQUENCE [LARGE SCALE GENOMIC DNA]</scope>
    <source>
        <strain evidence="1 2">JCM 16221</strain>
    </source>
</reference>
<protein>
    <submittedName>
        <fullName evidence="1">Uncharacterized protein</fullName>
    </submittedName>
</protein>
<keyword evidence="2" id="KW-1185">Reference proteome</keyword>
<gene>
    <name evidence="1" type="ORF">GCM10009854_23410</name>
</gene>
<accession>A0ABN3G8L5</accession>
<dbReference type="Proteomes" id="UP001501218">
    <property type="component" value="Unassembled WGS sequence"/>
</dbReference>
<name>A0ABN3G8L5_9PSEU</name>
<comment type="caution">
    <text evidence="1">The sequence shown here is derived from an EMBL/GenBank/DDBJ whole genome shotgun (WGS) entry which is preliminary data.</text>
</comment>
<evidence type="ECO:0000313" key="2">
    <source>
        <dbReference type="Proteomes" id="UP001501218"/>
    </source>
</evidence>
<dbReference type="EMBL" id="BAAARA010000007">
    <property type="protein sequence ID" value="GAA2345856.1"/>
    <property type="molecule type" value="Genomic_DNA"/>
</dbReference>
<proteinExistence type="predicted"/>
<sequence>MDRGEGLENLFYLRSALRRDPPRQARPHAAGGPRARFGNLVGCRGGGINVMAHRTLPGSGVALKSQVRGTRTLRITLIGSTPFPGVAVNTLSGPVRQPKRPPQFG</sequence>
<evidence type="ECO:0000313" key="1">
    <source>
        <dbReference type="EMBL" id="GAA2345856.1"/>
    </source>
</evidence>